<name>A0A5S6QYS7_TRIMR</name>
<organism evidence="1 2">
    <name type="scientific">Trichuris muris</name>
    <name type="common">Mouse whipworm</name>
    <dbReference type="NCBI Taxonomy" id="70415"/>
    <lineage>
        <taxon>Eukaryota</taxon>
        <taxon>Metazoa</taxon>
        <taxon>Ecdysozoa</taxon>
        <taxon>Nematoda</taxon>
        <taxon>Enoplea</taxon>
        <taxon>Dorylaimia</taxon>
        <taxon>Trichinellida</taxon>
        <taxon>Trichuridae</taxon>
        <taxon>Trichuris</taxon>
    </lineage>
</organism>
<proteinExistence type="predicted"/>
<keyword evidence="1" id="KW-1185">Reference proteome</keyword>
<evidence type="ECO:0000313" key="2">
    <source>
        <dbReference type="WBParaSite" id="TMUE_3000012057.1"/>
    </source>
</evidence>
<reference evidence="2" key="1">
    <citation type="submission" date="2019-12" db="UniProtKB">
        <authorList>
            <consortium name="WormBaseParasite"/>
        </authorList>
    </citation>
    <scope>IDENTIFICATION</scope>
</reference>
<sequence length="222" mass="24307">MYHLSLGQQCGLLREASLESYLSSKEPRKVEPSLVHFHATIDVGTKQCHGYIAGLRKAVPTQDVVLTAPDCVAAHANPASVKVNGVAAQSIEANKITPHLTLIKLPRNNVLSEQQLPCPYTPGETIIPEDSACLVIEATSKGLTAKRAEFFEDCDDSFLEGDKDAFVMTCVKDRKADTVANSSSAIICQENGKWYLTHVKHQEMDDFALYINVGYAMSDPRL</sequence>
<evidence type="ECO:0000313" key="1">
    <source>
        <dbReference type="Proteomes" id="UP000046395"/>
    </source>
</evidence>
<protein>
    <submittedName>
        <fullName evidence="2">Peptidase S1 domain-containing protein</fullName>
    </submittedName>
</protein>
<dbReference type="WBParaSite" id="TMUE_3000012057.1">
    <property type="protein sequence ID" value="TMUE_3000012057.1"/>
    <property type="gene ID" value="WBGene00289845"/>
</dbReference>
<accession>A0A5S6QYS7</accession>
<dbReference type="AlphaFoldDB" id="A0A5S6QYS7"/>
<dbReference type="Proteomes" id="UP000046395">
    <property type="component" value="Unassembled WGS sequence"/>
</dbReference>